<dbReference type="GeneID" id="111085321"/>
<name>A0ABM1S627_LIMPO</name>
<reference evidence="5" key="1">
    <citation type="submission" date="2025-08" db="UniProtKB">
        <authorList>
            <consortium name="RefSeq"/>
        </authorList>
    </citation>
    <scope>IDENTIFICATION</scope>
    <source>
        <tissue evidence="5">Muscle</tissue>
    </source>
</reference>
<dbReference type="InterPro" id="IPR040626">
    <property type="entry name" value="Pepdidase_M14_N"/>
</dbReference>
<accession>A0ABM1S627</accession>
<protein>
    <submittedName>
        <fullName evidence="5">Cytosolic carboxypeptidase 6-like</fullName>
    </submittedName>
</protein>
<comment type="cofactor">
    <cofactor evidence="1">
        <name>Zn(2+)</name>
        <dbReference type="ChEBI" id="CHEBI:29105"/>
    </cofactor>
</comment>
<keyword evidence="4" id="KW-1185">Reference proteome</keyword>
<organism evidence="4 5">
    <name type="scientific">Limulus polyphemus</name>
    <name type="common">Atlantic horseshoe crab</name>
    <dbReference type="NCBI Taxonomy" id="6850"/>
    <lineage>
        <taxon>Eukaryota</taxon>
        <taxon>Metazoa</taxon>
        <taxon>Ecdysozoa</taxon>
        <taxon>Arthropoda</taxon>
        <taxon>Chelicerata</taxon>
        <taxon>Merostomata</taxon>
        <taxon>Xiphosura</taxon>
        <taxon>Limulidae</taxon>
        <taxon>Limulus</taxon>
    </lineage>
</organism>
<dbReference type="RefSeq" id="XP_022239082.1">
    <property type="nucleotide sequence ID" value="XM_022383374.1"/>
</dbReference>
<feature type="domain" description="Cytosolic carboxypeptidase N-terminal" evidence="3">
    <location>
        <begin position="43"/>
        <end position="90"/>
    </location>
</feature>
<dbReference type="Gene3D" id="2.60.40.3120">
    <property type="match status" value="1"/>
</dbReference>
<feature type="region of interest" description="Disordered" evidence="2">
    <location>
        <begin position="1"/>
        <end position="21"/>
    </location>
</feature>
<evidence type="ECO:0000256" key="1">
    <source>
        <dbReference type="ARBA" id="ARBA00001947"/>
    </source>
</evidence>
<evidence type="ECO:0000256" key="2">
    <source>
        <dbReference type="SAM" id="MobiDB-lite"/>
    </source>
</evidence>
<dbReference type="Proteomes" id="UP000694941">
    <property type="component" value="Unplaced"/>
</dbReference>
<proteinExistence type="predicted"/>
<gene>
    <name evidence="5" type="primary">LOC111085321</name>
</gene>
<dbReference type="InterPro" id="IPR050821">
    <property type="entry name" value="Cytosolic_carboxypeptidase"/>
</dbReference>
<evidence type="ECO:0000259" key="3">
    <source>
        <dbReference type="Pfam" id="PF18027"/>
    </source>
</evidence>
<dbReference type="PANTHER" id="PTHR12756">
    <property type="entry name" value="CYTOSOLIC CARBOXYPEPTIDASE"/>
    <property type="match status" value="1"/>
</dbReference>
<sequence>MGDFYSDTSSSDGENAGEVRNVMRQVMRPPGHSGKAKKGHLVFDASFEGGNLGRVDYVCEYEYDLFIRPDVCDPRHRVWFNFTVENVRAEQ</sequence>
<evidence type="ECO:0000313" key="4">
    <source>
        <dbReference type="Proteomes" id="UP000694941"/>
    </source>
</evidence>
<dbReference type="PANTHER" id="PTHR12756:SF9">
    <property type="entry name" value="CYTOSOLIC CARBOXYPEPTIDASE 6"/>
    <property type="match status" value="1"/>
</dbReference>
<evidence type="ECO:0000313" key="5">
    <source>
        <dbReference type="RefSeq" id="XP_022239082.1"/>
    </source>
</evidence>
<feature type="compositionally biased region" description="Polar residues" evidence="2">
    <location>
        <begin position="1"/>
        <end position="13"/>
    </location>
</feature>
<feature type="non-terminal residue" evidence="5">
    <location>
        <position position="91"/>
    </location>
</feature>
<dbReference type="Pfam" id="PF18027">
    <property type="entry name" value="Pepdidase_M14_N"/>
    <property type="match status" value="1"/>
</dbReference>